<organism evidence="1 2">
    <name type="scientific">Amnibacterium kyonggiense</name>
    <dbReference type="NCBI Taxonomy" id="595671"/>
    <lineage>
        <taxon>Bacteria</taxon>
        <taxon>Bacillati</taxon>
        <taxon>Actinomycetota</taxon>
        <taxon>Actinomycetes</taxon>
        <taxon>Micrococcales</taxon>
        <taxon>Microbacteriaceae</taxon>
        <taxon>Amnibacterium</taxon>
    </lineage>
</organism>
<dbReference type="EMBL" id="SOAM01000002">
    <property type="protein sequence ID" value="TDS77543.1"/>
    <property type="molecule type" value="Genomic_DNA"/>
</dbReference>
<reference evidence="1 2" key="1">
    <citation type="submission" date="2019-03" db="EMBL/GenBank/DDBJ databases">
        <title>Genomic Encyclopedia of Archaeal and Bacterial Type Strains, Phase II (KMG-II): from individual species to whole genera.</title>
        <authorList>
            <person name="Goeker M."/>
        </authorList>
    </citation>
    <scope>NUCLEOTIDE SEQUENCE [LARGE SCALE GENOMIC DNA]</scope>
    <source>
        <strain evidence="1 2">DSM 24782</strain>
    </source>
</reference>
<name>A0A4R7FM92_9MICO</name>
<proteinExistence type="predicted"/>
<gene>
    <name evidence="1" type="ORF">CLV52_2495</name>
</gene>
<sequence>MVGVVFLQVGRGGRVSWALLAAVRRFLAEM</sequence>
<protein>
    <submittedName>
        <fullName evidence="1">Uncharacterized protein</fullName>
    </submittedName>
</protein>
<comment type="caution">
    <text evidence="1">The sequence shown here is derived from an EMBL/GenBank/DDBJ whole genome shotgun (WGS) entry which is preliminary data.</text>
</comment>
<evidence type="ECO:0000313" key="1">
    <source>
        <dbReference type="EMBL" id="TDS77543.1"/>
    </source>
</evidence>
<dbReference type="Proteomes" id="UP000295344">
    <property type="component" value="Unassembled WGS sequence"/>
</dbReference>
<accession>A0A4R7FM92</accession>
<dbReference type="AlphaFoldDB" id="A0A4R7FM92"/>
<evidence type="ECO:0000313" key="2">
    <source>
        <dbReference type="Proteomes" id="UP000295344"/>
    </source>
</evidence>
<keyword evidence="2" id="KW-1185">Reference proteome</keyword>